<dbReference type="CDD" id="cd02603">
    <property type="entry name" value="HAD_sEH-N_like"/>
    <property type="match status" value="1"/>
</dbReference>
<dbReference type="Pfam" id="PF00702">
    <property type="entry name" value="Hydrolase"/>
    <property type="match status" value="1"/>
</dbReference>
<gene>
    <name evidence="1" type="ORF">AUL39_09540</name>
</gene>
<dbReference type="InterPro" id="IPR023198">
    <property type="entry name" value="PGP-like_dom2"/>
</dbReference>
<dbReference type="InterPro" id="IPR036412">
    <property type="entry name" value="HAD-like_sf"/>
</dbReference>
<dbReference type="PRINTS" id="PR00413">
    <property type="entry name" value="HADHALOGNASE"/>
</dbReference>
<keyword evidence="2" id="KW-1185">Reference proteome</keyword>
<dbReference type="Gene3D" id="3.40.50.1000">
    <property type="entry name" value="HAD superfamily/HAD-like"/>
    <property type="match status" value="1"/>
</dbReference>
<dbReference type="SUPFAM" id="SSF56784">
    <property type="entry name" value="HAD-like"/>
    <property type="match status" value="1"/>
</dbReference>
<dbReference type="AlphaFoldDB" id="A0A100YUG7"/>
<dbReference type="NCBIfam" id="TIGR01509">
    <property type="entry name" value="HAD-SF-IA-v3"/>
    <property type="match status" value="1"/>
</dbReference>
<dbReference type="EMBL" id="LOJF01000011">
    <property type="protein sequence ID" value="KUH57915.1"/>
    <property type="molecule type" value="Genomic_DNA"/>
</dbReference>
<dbReference type="RefSeq" id="WP_059055685.1">
    <property type="nucleotide sequence ID" value="NZ_LOJF01000011.1"/>
</dbReference>
<dbReference type="PANTHER" id="PTHR43611:SF3">
    <property type="entry name" value="FLAVIN MONONUCLEOTIDE HYDROLASE 1, CHLOROPLATIC"/>
    <property type="match status" value="1"/>
</dbReference>
<dbReference type="InterPro" id="IPR023214">
    <property type="entry name" value="HAD_sf"/>
</dbReference>
<dbReference type="PANTHER" id="PTHR43611">
    <property type="entry name" value="ALPHA-D-GLUCOSE 1-PHOSPHATE PHOSPHATASE"/>
    <property type="match status" value="1"/>
</dbReference>
<accession>A0A100YUG7</accession>
<dbReference type="OrthoDB" id="9797415at2"/>
<evidence type="ECO:0000313" key="2">
    <source>
        <dbReference type="Proteomes" id="UP000054078"/>
    </source>
</evidence>
<dbReference type="SFLD" id="SFLDS00003">
    <property type="entry name" value="Haloacid_Dehalogenase"/>
    <property type="match status" value="1"/>
</dbReference>
<evidence type="ECO:0000313" key="1">
    <source>
        <dbReference type="EMBL" id="KUH57915.1"/>
    </source>
</evidence>
<comment type="caution">
    <text evidence="1">The sequence shown here is derived from an EMBL/GenBank/DDBJ whole genome shotgun (WGS) entry which is preliminary data.</text>
</comment>
<name>A0A100YUG7_TRASO</name>
<dbReference type="Gene3D" id="1.10.150.240">
    <property type="entry name" value="Putative phosphatase, domain 2"/>
    <property type="match status" value="1"/>
</dbReference>
<reference evidence="1 2" key="1">
    <citation type="submission" date="2015-12" db="EMBL/GenBank/DDBJ databases">
        <title>Draft Genome Sequence of Olsenella scatoligenes SK9K4T; a Producer of 3-Methylindole- (skatole) and 4-Methylphenol- (p-cresol) Isolated from Pig Feces.</title>
        <authorList>
            <person name="Li X."/>
            <person name="Borg B."/>
            <person name="Canibe N."/>
        </authorList>
    </citation>
    <scope>NUCLEOTIDE SEQUENCE [LARGE SCALE GENOMIC DNA]</scope>
    <source>
        <strain evidence="1 2">SK9K4</strain>
    </source>
</reference>
<organism evidence="1 2">
    <name type="scientific">Tractidigestivibacter scatoligenes</name>
    <name type="common">Olsenella scatoligenes</name>
    <dbReference type="NCBI Taxonomy" id="1299998"/>
    <lineage>
        <taxon>Bacteria</taxon>
        <taxon>Bacillati</taxon>
        <taxon>Actinomycetota</taxon>
        <taxon>Coriobacteriia</taxon>
        <taxon>Coriobacteriales</taxon>
        <taxon>Atopobiaceae</taxon>
        <taxon>Tractidigestivibacter</taxon>
    </lineage>
</organism>
<protein>
    <submittedName>
        <fullName evidence="1">Haloacid dehalogenase</fullName>
    </submittedName>
</protein>
<dbReference type="InterPro" id="IPR006439">
    <property type="entry name" value="HAD-SF_hydro_IA"/>
</dbReference>
<dbReference type="STRING" id="1299998.AUL39_09540"/>
<dbReference type="Proteomes" id="UP000054078">
    <property type="component" value="Unassembled WGS sequence"/>
</dbReference>
<dbReference type="SFLD" id="SFLDG01129">
    <property type="entry name" value="C1.5:_HAD__Beta-PGM__Phosphata"/>
    <property type="match status" value="1"/>
</dbReference>
<sequence length="208" mass="23113">MATSQDTPVRNIVFDMGGVLLDFNGPLFSRAFTTNEGDAAALDAALFSSPAWPLLDAGAISESTVERMAQARLPQRLWPNLHECMLHWHEHQPVIAETNALVERLHAAGYGCYVLSNAGTRFWRQKDRIPSFPLMDGWVVSAFERIMKPDPAIYLVLCERYGLDPASCLFVDDNADNVAGARVAGMQAHQFTSARELEGYLKELGLRF</sequence>
<proteinExistence type="predicted"/>